<evidence type="ECO:0000313" key="5">
    <source>
        <dbReference type="Proteomes" id="UP000319148"/>
    </source>
</evidence>
<dbReference type="NCBIfam" id="TIGR03007">
    <property type="entry name" value="pepcterm_ChnLen"/>
    <property type="match status" value="1"/>
</dbReference>
<evidence type="ECO:0000256" key="1">
    <source>
        <dbReference type="SAM" id="Coils"/>
    </source>
</evidence>
<reference evidence="5" key="1">
    <citation type="submission" date="2019-06" db="EMBL/GenBank/DDBJ databases">
        <title>The complete genome of Emcibacter congregatus ZYLT.</title>
        <authorList>
            <person name="Zhao Z."/>
        </authorList>
    </citation>
    <scope>NUCLEOTIDE SEQUENCE [LARGE SCALE GENOMIC DNA]</scope>
    <source>
        <strain evidence="5">MCCC 1A06723</strain>
    </source>
</reference>
<evidence type="ECO:0000259" key="3">
    <source>
        <dbReference type="Pfam" id="PF13807"/>
    </source>
</evidence>
<dbReference type="InterPro" id="IPR014345">
    <property type="entry name" value="XrtA_polysacc_chain"/>
</dbReference>
<proteinExistence type="predicted"/>
<feature type="coiled-coil region" evidence="1">
    <location>
        <begin position="161"/>
        <end position="403"/>
    </location>
</feature>
<name>A0A501PAD8_9PROT</name>
<dbReference type="EMBL" id="VFIY01000018">
    <property type="protein sequence ID" value="TPD57330.1"/>
    <property type="molecule type" value="Genomic_DNA"/>
</dbReference>
<feature type="transmembrane region" description="Helical" evidence="2">
    <location>
        <begin position="21"/>
        <end position="37"/>
    </location>
</feature>
<accession>A0A501PAD8</accession>
<evidence type="ECO:0000313" key="4">
    <source>
        <dbReference type="EMBL" id="TPD57330.1"/>
    </source>
</evidence>
<keyword evidence="2" id="KW-0472">Membrane</keyword>
<dbReference type="PANTHER" id="PTHR32309">
    <property type="entry name" value="TYROSINE-PROTEIN KINASE"/>
    <property type="match status" value="1"/>
</dbReference>
<dbReference type="GO" id="GO:0004713">
    <property type="term" value="F:protein tyrosine kinase activity"/>
    <property type="evidence" value="ECO:0007669"/>
    <property type="project" value="TreeGrafter"/>
</dbReference>
<protein>
    <submittedName>
        <fullName evidence="4">Chain length-determining protein</fullName>
    </submittedName>
</protein>
<comment type="caution">
    <text evidence="4">The sequence shown here is derived from an EMBL/GenBank/DDBJ whole genome shotgun (WGS) entry which is preliminary data.</text>
</comment>
<gene>
    <name evidence="4" type="ORF">FIV46_14475</name>
</gene>
<keyword evidence="2" id="KW-1133">Transmembrane helix</keyword>
<dbReference type="Gene3D" id="1.10.287.1490">
    <property type="match status" value="1"/>
</dbReference>
<dbReference type="Pfam" id="PF13807">
    <property type="entry name" value="GNVR"/>
    <property type="match status" value="1"/>
</dbReference>
<dbReference type="GO" id="GO:0005886">
    <property type="term" value="C:plasma membrane"/>
    <property type="evidence" value="ECO:0007669"/>
    <property type="project" value="TreeGrafter"/>
</dbReference>
<keyword evidence="2" id="KW-0812">Transmembrane</keyword>
<feature type="transmembrane region" description="Helical" evidence="2">
    <location>
        <begin position="502"/>
        <end position="523"/>
    </location>
</feature>
<dbReference type="Proteomes" id="UP000319148">
    <property type="component" value="Unassembled WGS sequence"/>
</dbReference>
<keyword evidence="1" id="KW-0175">Coiled coil</keyword>
<dbReference type="RefSeq" id="WP_139941645.1">
    <property type="nucleotide sequence ID" value="NZ_JBHSYP010000005.1"/>
</dbReference>
<dbReference type="InterPro" id="IPR050445">
    <property type="entry name" value="Bact_polysacc_biosynth/exp"/>
</dbReference>
<dbReference type="PANTHER" id="PTHR32309:SF13">
    <property type="entry name" value="FERRIC ENTEROBACTIN TRANSPORT PROTEIN FEPE"/>
    <property type="match status" value="1"/>
</dbReference>
<dbReference type="AlphaFoldDB" id="A0A501PAD8"/>
<feature type="domain" description="Tyrosine-protein kinase G-rich" evidence="3">
    <location>
        <begin position="380"/>
        <end position="460"/>
    </location>
</feature>
<organism evidence="4 5">
    <name type="scientific">Emcibacter nanhaiensis</name>
    <dbReference type="NCBI Taxonomy" id="1505037"/>
    <lineage>
        <taxon>Bacteria</taxon>
        <taxon>Pseudomonadati</taxon>
        <taxon>Pseudomonadota</taxon>
        <taxon>Alphaproteobacteria</taxon>
        <taxon>Emcibacterales</taxon>
        <taxon>Emcibacteraceae</taxon>
        <taxon>Emcibacter</taxon>
    </lineage>
</organism>
<sequence length="531" mass="60214">MQELYQQLLSILYGVWRKRHFALAVSWVVCIAGWMYVAQIPNKYESSARIHVDAETMLKPLMKGLTVSNNVYDQVRLMRQTLISRPNIEKVIRMTDLDMTVTSEEETEKLVEALSEDIKINIQGAANLFQISYENSNPAVAKKVVQSLLNIFIEDKLATGRKDLSSALRFIEEQIREYEEQMEIAEQRTAEFKQKNMSFLSSQGKSYFDQMQQAQEDVAIVKNQISEYRNKQKQMKAYLENIPPYLASGSGTGPAIGGAGPSTSSNLANRISILEQRLDDLYARGYKDQHPDVKIIMNQIADLQAKMAEEQAELAKALEEGDTEKLQNTAGVRPNPVYDQLNMNIIELEGEIASLQARLAQKEDEVKRLSSYAQRVPEVEAELARLNRDYGIIKRNYNELLEKRESARISQDLETKSDRVQFRVIEPPQEAREPSSPNRLLYVVAVLFIGLGAGVGVAFLMSQMHSTFSTEQRLRDILSLPVLGSISAIPSPQELRGRKRKLILFSIMLAGLFISCVSVYAMMNYYYVPTV</sequence>
<dbReference type="InterPro" id="IPR032807">
    <property type="entry name" value="GNVR"/>
</dbReference>
<dbReference type="OrthoDB" id="9795292at2"/>
<feature type="transmembrane region" description="Helical" evidence="2">
    <location>
        <begin position="440"/>
        <end position="461"/>
    </location>
</feature>
<keyword evidence="5" id="KW-1185">Reference proteome</keyword>
<evidence type="ECO:0000256" key="2">
    <source>
        <dbReference type="SAM" id="Phobius"/>
    </source>
</evidence>